<gene>
    <name evidence="1" type="ORF">E4U03_03750</name>
</gene>
<dbReference type="AlphaFoldDB" id="A0A4Y9F4Y2"/>
<evidence type="ECO:0000313" key="2">
    <source>
        <dbReference type="Proteomes" id="UP000297951"/>
    </source>
</evidence>
<evidence type="ECO:0008006" key="3">
    <source>
        <dbReference type="Google" id="ProtNLM"/>
    </source>
</evidence>
<protein>
    <recommendedName>
        <fullName evidence="3">ATP/GTP-binding protein</fullName>
    </recommendedName>
</protein>
<name>A0A4Y9F4Y2_9MICC</name>
<dbReference type="RefSeq" id="WP_135011653.1">
    <property type="nucleotide sequence ID" value="NZ_JADGLK010000009.1"/>
</dbReference>
<dbReference type="EMBL" id="SPQC01000009">
    <property type="protein sequence ID" value="TFU23249.1"/>
    <property type="molecule type" value="Genomic_DNA"/>
</dbReference>
<reference evidence="1 2" key="1">
    <citation type="submission" date="2019-03" db="EMBL/GenBank/DDBJ databases">
        <title>Diversity of the mouse oral microbiome.</title>
        <authorList>
            <person name="Joseph S."/>
            <person name="Aduse-Opoku J."/>
            <person name="Curtis M."/>
            <person name="Wade W."/>
            <person name="Hashim A."/>
        </authorList>
    </citation>
    <scope>NUCLEOTIDE SEQUENCE [LARGE SCALE GENOMIC DNA]</scope>
    <source>
        <strain evidence="2">irhom_31</strain>
    </source>
</reference>
<comment type="caution">
    <text evidence="1">The sequence shown here is derived from an EMBL/GenBank/DDBJ whole genome shotgun (WGS) entry which is preliminary data.</text>
</comment>
<dbReference type="OrthoDB" id="9804380at2"/>
<sequence>MDFLIDWTIKILDKFNGSKKDFAPEEAPAPEEKFSELTSRGFKKSGGGYMSIIEPPVEFSASSQQVAGLFPFCVGSSEPLIGTILGRSLTNGQPVTGDPVSLYLAGIISAPLAIVMGLNGRGKSTLVQRMMLGIADAGFLIMALGDVKPDFRKTITALGGQVIEPGPELDAINPLDAGPMWHRIKDLEDFDAANGTRHAKTLKAEIHTRRVSTMQSLFRLSGDEKATRVANDSLLLSLAIDQADAQCMAENPPRQPLIEDVRQAVLAGNEAMRTALLTETTEEYKAASRDLVLALNVFNTGGAFGDVFSRQTTTEIDVTRSVDFDISSVRESKNKNLLAAVQIVCWAYGQAAIGAAKRLADVGLEPQRNYCVAMDELWALLEIDPEMIHHIDEITRLNRTLGIAQILITHTPKDFVFNDPGLTEKAKGFLERSPMKLYGALAETDMEALDKVMPMTQREKNTLISWSPAGHMDPETMQVSPPIGRGKFLLKYGEGPGKPFQLTITRGEKEIFESDGAWGQAISRARSPMHAA</sequence>
<dbReference type="SUPFAM" id="SSF52540">
    <property type="entry name" value="P-loop containing nucleoside triphosphate hydrolases"/>
    <property type="match status" value="1"/>
</dbReference>
<evidence type="ECO:0000313" key="1">
    <source>
        <dbReference type="EMBL" id="TFU23249.1"/>
    </source>
</evidence>
<organism evidence="1 2">
    <name type="scientific">Rothia nasimurium</name>
    <dbReference type="NCBI Taxonomy" id="85336"/>
    <lineage>
        <taxon>Bacteria</taxon>
        <taxon>Bacillati</taxon>
        <taxon>Actinomycetota</taxon>
        <taxon>Actinomycetes</taxon>
        <taxon>Micrococcales</taxon>
        <taxon>Micrococcaceae</taxon>
        <taxon>Rothia</taxon>
    </lineage>
</organism>
<dbReference type="Gene3D" id="3.40.50.300">
    <property type="entry name" value="P-loop containing nucleotide triphosphate hydrolases"/>
    <property type="match status" value="1"/>
</dbReference>
<proteinExistence type="predicted"/>
<dbReference type="Proteomes" id="UP000297951">
    <property type="component" value="Unassembled WGS sequence"/>
</dbReference>
<accession>A0A4Y9F4Y2</accession>
<dbReference type="InterPro" id="IPR027417">
    <property type="entry name" value="P-loop_NTPase"/>
</dbReference>